<feature type="domain" description="Activator of Hsp90 ATPase homologue 1/2-like C-terminal" evidence="3">
    <location>
        <begin position="37"/>
        <end position="161"/>
    </location>
</feature>
<keyword evidence="5" id="KW-1185">Reference proteome</keyword>
<protein>
    <recommendedName>
        <fullName evidence="3">Activator of Hsp90 ATPase homologue 1/2-like C-terminal domain-containing protein</fullName>
    </recommendedName>
</protein>
<comment type="similarity">
    <text evidence="1">Belongs to the AHA1 family.</text>
</comment>
<evidence type="ECO:0000313" key="5">
    <source>
        <dbReference type="Proteomes" id="UP000494119"/>
    </source>
</evidence>
<dbReference type="Pfam" id="PF08327">
    <property type="entry name" value="AHSA1"/>
    <property type="match status" value="1"/>
</dbReference>
<dbReference type="AlphaFoldDB" id="A0A6J5F9R3"/>
<organism evidence="4 5">
    <name type="scientific">Paraburkholderia caffeinitolerans</name>
    <dbReference type="NCBI Taxonomy" id="1723730"/>
    <lineage>
        <taxon>Bacteria</taxon>
        <taxon>Pseudomonadati</taxon>
        <taxon>Pseudomonadota</taxon>
        <taxon>Betaproteobacteria</taxon>
        <taxon>Burkholderiales</taxon>
        <taxon>Burkholderiaceae</taxon>
        <taxon>Paraburkholderia</taxon>
    </lineage>
</organism>
<dbReference type="SUPFAM" id="SSF55961">
    <property type="entry name" value="Bet v1-like"/>
    <property type="match status" value="1"/>
</dbReference>
<proteinExistence type="inferred from homology"/>
<dbReference type="Gene3D" id="3.30.530.20">
    <property type="match status" value="1"/>
</dbReference>
<feature type="compositionally biased region" description="Basic and acidic residues" evidence="2">
    <location>
        <begin position="8"/>
        <end position="17"/>
    </location>
</feature>
<gene>
    <name evidence="4" type="ORF">LMG28688_00122</name>
</gene>
<sequence length="174" mass="19433">MSSSEGHVSGKGDKGERGGTSGAVSESVFVYVMFMRATPQALWEALTSRAFTERYWFGMHHECDWQAGSPWSLRFSDGRVADSGEIVESDVAHRLVIRWRNMFRPELNAEGDSLCTLQIEQVEYAVKLTVTHRMERAGSKFIEAVSGGWPRILSNLKTLLETGETLMPLVTTSD</sequence>
<dbReference type="InterPro" id="IPR013538">
    <property type="entry name" value="ASHA1/2-like_C"/>
</dbReference>
<evidence type="ECO:0000313" key="4">
    <source>
        <dbReference type="EMBL" id="CAB3775880.1"/>
    </source>
</evidence>
<evidence type="ECO:0000256" key="2">
    <source>
        <dbReference type="SAM" id="MobiDB-lite"/>
    </source>
</evidence>
<reference evidence="4 5" key="1">
    <citation type="submission" date="2020-04" db="EMBL/GenBank/DDBJ databases">
        <authorList>
            <person name="De Canck E."/>
        </authorList>
    </citation>
    <scope>NUCLEOTIDE SEQUENCE [LARGE SCALE GENOMIC DNA]</scope>
    <source>
        <strain evidence="4 5">LMG 28688</strain>
    </source>
</reference>
<feature type="region of interest" description="Disordered" evidence="2">
    <location>
        <begin position="1"/>
        <end position="21"/>
    </location>
</feature>
<dbReference type="EMBL" id="CADIKL010000001">
    <property type="protein sequence ID" value="CAB3775880.1"/>
    <property type="molecule type" value="Genomic_DNA"/>
</dbReference>
<accession>A0A6J5F9R3</accession>
<name>A0A6J5F9R3_9BURK</name>
<dbReference type="Proteomes" id="UP000494119">
    <property type="component" value="Unassembled WGS sequence"/>
</dbReference>
<evidence type="ECO:0000256" key="1">
    <source>
        <dbReference type="ARBA" id="ARBA00006817"/>
    </source>
</evidence>
<evidence type="ECO:0000259" key="3">
    <source>
        <dbReference type="Pfam" id="PF08327"/>
    </source>
</evidence>
<dbReference type="CDD" id="cd08893">
    <property type="entry name" value="SRPBCC_CalC_Aha1-like_GntR-HTH"/>
    <property type="match status" value="1"/>
</dbReference>
<dbReference type="InterPro" id="IPR023393">
    <property type="entry name" value="START-like_dom_sf"/>
</dbReference>